<evidence type="ECO:0000313" key="3">
    <source>
        <dbReference type="Proteomes" id="UP001381693"/>
    </source>
</evidence>
<sequence length="68" mass="7587">MDGDDRRGPDRGPSRSDEGGSWRSAGPPPTRDRPPRDDRGTDRGERGDRGGDKKDERTRRETQCMACS</sequence>
<dbReference type="EMBL" id="JAXCGZ010017210">
    <property type="protein sequence ID" value="KAK7068532.1"/>
    <property type="molecule type" value="Genomic_DNA"/>
</dbReference>
<organism evidence="2 3">
    <name type="scientific">Halocaridina rubra</name>
    <name type="common">Hawaiian red shrimp</name>
    <dbReference type="NCBI Taxonomy" id="373956"/>
    <lineage>
        <taxon>Eukaryota</taxon>
        <taxon>Metazoa</taxon>
        <taxon>Ecdysozoa</taxon>
        <taxon>Arthropoda</taxon>
        <taxon>Crustacea</taxon>
        <taxon>Multicrustacea</taxon>
        <taxon>Malacostraca</taxon>
        <taxon>Eumalacostraca</taxon>
        <taxon>Eucarida</taxon>
        <taxon>Decapoda</taxon>
        <taxon>Pleocyemata</taxon>
        <taxon>Caridea</taxon>
        <taxon>Atyoidea</taxon>
        <taxon>Atyidae</taxon>
        <taxon>Halocaridina</taxon>
    </lineage>
</organism>
<reference evidence="2 3" key="1">
    <citation type="submission" date="2023-11" db="EMBL/GenBank/DDBJ databases">
        <title>Halocaridina rubra genome assembly.</title>
        <authorList>
            <person name="Smith C."/>
        </authorList>
    </citation>
    <scope>NUCLEOTIDE SEQUENCE [LARGE SCALE GENOMIC DNA]</scope>
    <source>
        <strain evidence="2">EP-1</strain>
        <tissue evidence="2">Whole</tissue>
    </source>
</reference>
<name>A0AAN8WLV1_HALRR</name>
<feature type="compositionally biased region" description="Basic and acidic residues" evidence="1">
    <location>
        <begin position="30"/>
        <end position="62"/>
    </location>
</feature>
<evidence type="ECO:0000313" key="2">
    <source>
        <dbReference type="EMBL" id="KAK7068532.1"/>
    </source>
</evidence>
<protein>
    <submittedName>
        <fullName evidence="2">Uncharacterized protein</fullName>
    </submittedName>
</protein>
<dbReference type="Proteomes" id="UP001381693">
    <property type="component" value="Unassembled WGS sequence"/>
</dbReference>
<keyword evidence="3" id="KW-1185">Reference proteome</keyword>
<evidence type="ECO:0000256" key="1">
    <source>
        <dbReference type="SAM" id="MobiDB-lite"/>
    </source>
</evidence>
<dbReference type="AlphaFoldDB" id="A0AAN8WLV1"/>
<gene>
    <name evidence="2" type="ORF">SK128_028100</name>
</gene>
<comment type="caution">
    <text evidence="2">The sequence shown here is derived from an EMBL/GenBank/DDBJ whole genome shotgun (WGS) entry which is preliminary data.</text>
</comment>
<proteinExistence type="predicted"/>
<feature type="compositionally biased region" description="Basic and acidic residues" evidence="1">
    <location>
        <begin position="1"/>
        <end position="20"/>
    </location>
</feature>
<accession>A0AAN8WLV1</accession>
<feature type="region of interest" description="Disordered" evidence="1">
    <location>
        <begin position="1"/>
        <end position="68"/>
    </location>
</feature>